<feature type="region of interest" description="Disordered" evidence="2">
    <location>
        <begin position="404"/>
        <end position="425"/>
    </location>
</feature>
<feature type="compositionally biased region" description="Polar residues" evidence="2">
    <location>
        <begin position="191"/>
        <end position="211"/>
    </location>
</feature>
<feature type="region of interest" description="Disordered" evidence="2">
    <location>
        <begin position="1"/>
        <end position="51"/>
    </location>
</feature>
<evidence type="ECO:0000313" key="4">
    <source>
        <dbReference type="EMBL" id="EQL02667.1"/>
    </source>
</evidence>
<protein>
    <submittedName>
        <fullName evidence="4">Zinc finger domain-containing protein</fullName>
    </submittedName>
</protein>
<gene>
    <name evidence="4" type="ORF">OCS_01626</name>
</gene>
<keyword evidence="1" id="KW-0863">Zinc-finger</keyword>
<sequence length="718" mass="79372">MTDHLYGRGTDLPRIPLRLRQHSRQSSQQGERLPSAIESDGNQSRKRFPESLHFKPGSFRLRSRTESARSSISSAHIPDSATTCSVSTLASPLSSSNASDIQERFAAYSIDGPRTCSRIRHRHQPSTATTCSTFINDDNDSVVPDLASKIRNLLQDSPQTDEICHTPPVDPLQECLMVKEEPPSPDEPLEWSNSPRQRQRDSLLTVTRSDTSSVASDDISQDDADIVLDYTLQMAYGIELEDTSAPTDVLRPIVAKFISDLGQHIWQAAPPEAHASQTMVSSSSSTPFQSGGGGGGHGSNFDGKRKKQAGGDDGDHEFSDGEGSGFGSSKRAKPSPRDEEALRLSCPFRKRNPHRFNVRDHHSCAMTYFPKFAELRQHIVKQHKRDDPSAFVCDRCTRNFGTRKELRHHQRQPKEHMCDISDHDPEAGIDGPTAIKLVSRKRASGTSADVQWREIWNILFPDDEDQMVQPFFFTPVIEHFELSAHYLASFEFLQSSLRSKMSNPTTLETLATKFHQCFIEAIEGCAAVARTMPYTNRSNKKNEPARVQSTHGPNPRKPRAVAPRPDSGVVLDDGSEESGSVLGLPARGHRDSIRTVKDLAPRPGGYPASCSVGPREFIPRKVSAKSKTLFDKSCWSPLMPLTRSKSNRGGVDAAATVRAWNNGVTYHEEHVAFSMPPGQWAAAGGLTPHAEFAAMDDSLLYQTDFSTMGDGFSGFHDR</sequence>
<dbReference type="PROSITE" id="PS50157">
    <property type="entry name" value="ZINC_FINGER_C2H2_2"/>
    <property type="match status" value="1"/>
</dbReference>
<dbReference type="eggNOG" id="ENOG502TC9C">
    <property type="taxonomic scope" value="Eukaryota"/>
</dbReference>
<dbReference type="GO" id="GO:0008270">
    <property type="term" value="F:zinc ion binding"/>
    <property type="evidence" value="ECO:0007669"/>
    <property type="project" value="UniProtKB-KW"/>
</dbReference>
<feature type="region of interest" description="Disordered" evidence="2">
    <location>
        <begin position="179"/>
        <end position="217"/>
    </location>
</feature>
<evidence type="ECO:0000313" key="5">
    <source>
        <dbReference type="Proteomes" id="UP000019374"/>
    </source>
</evidence>
<dbReference type="HOGENOM" id="CLU_018101_0_0_1"/>
<evidence type="ECO:0000259" key="3">
    <source>
        <dbReference type="PROSITE" id="PS50157"/>
    </source>
</evidence>
<dbReference type="OrthoDB" id="610608at2759"/>
<evidence type="ECO:0000256" key="1">
    <source>
        <dbReference type="PROSITE-ProRule" id="PRU00042"/>
    </source>
</evidence>
<proteinExistence type="predicted"/>
<dbReference type="PANTHER" id="PTHR38166:SF1">
    <property type="entry name" value="C2H2-TYPE DOMAIN-CONTAINING PROTEIN"/>
    <property type="match status" value="1"/>
</dbReference>
<dbReference type="AlphaFoldDB" id="T5ALQ5"/>
<feature type="compositionally biased region" description="Basic and acidic residues" evidence="2">
    <location>
        <begin position="412"/>
        <end position="425"/>
    </location>
</feature>
<feature type="region of interest" description="Disordered" evidence="2">
    <location>
        <begin position="536"/>
        <end position="586"/>
    </location>
</feature>
<dbReference type="InterPro" id="IPR013087">
    <property type="entry name" value="Znf_C2H2_type"/>
</dbReference>
<feature type="region of interest" description="Disordered" evidence="2">
    <location>
        <begin position="272"/>
        <end position="345"/>
    </location>
</feature>
<dbReference type="Proteomes" id="UP000019374">
    <property type="component" value="Unassembled WGS sequence"/>
</dbReference>
<keyword evidence="1" id="KW-0862">Zinc</keyword>
<accession>T5ALQ5</accession>
<keyword evidence="1" id="KW-0479">Metal-binding</keyword>
<feature type="domain" description="C2H2-type" evidence="3">
    <location>
        <begin position="391"/>
        <end position="416"/>
    </location>
</feature>
<reference evidence="4 5" key="1">
    <citation type="journal article" date="2013" name="Chin. Sci. Bull.">
        <title>Genome survey uncovers the secrets of sex and lifestyle in caterpillar fungus.</title>
        <authorList>
            <person name="Hu X."/>
            <person name="Zhang Y."/>
            <person name="Xiao G."/>
            <person name="Zheng P."/>
            <person name="Xia Y."/>
            <person name="Zhang X."/>
            <person name="St Leger R.J."/>
            <person name="Liu X."/>
            <person name="Wang C."/>
        </authorList>
    </citation>
    <scope>NUCLEOTIDE SEQUENCE [LARGE SCALE GENOMIC DNA]</scope>
    <source>
        <strain evidence="5">Co18 / CGMCC 3.14243</strain>
        <tissue evidence="4">Fruit-body</tissue>
    </source>
</reference>
<dbReference type="EMBL" id="KE652283">
    <property type="protein sequence ID" value="EQL02667.1"/>
    <property type="molecule type" value="Genomic_DNA"/>
</dbReference>
<evidence type="ECO:0000256" key="2">
    <source>
        <dbReference type="SAM" id="MobiDB-lite"/>
    </source>
</evidence>
<name>T5ALQ5_OPHSC</name>
<organism evidence="4 5">
    <name type="scientific">Ophiocordyceps sinensis (strain Co18 / CGMCC 3.14243)</name>
    <name type="common">Yarsagumba caterpillar fungus</name>
    <name type="synonym">Hirsutella sinensis</name>
    <dbReference type="NCBI Taxonomy" id="911162"/>
    <lineage>
        <taxon>Eukaryota</taxon>
        <taxon>Fungi</taxon>
        <taxon>Dikarya</taxon>
        <taxon>Ascomycota</taxon>
        <taxon>Pezizomycotina</taxon>
        <taxon>Sordariomycetes</taxon>
        <taxon>Hypocreomycetidae</taxon>
        <taxon>Hypocreales</taxon>
        <taxon>Ophiocordycipitaceae</taxon>
        <taxon>Ophiocordyceps</taxon>
    </lineage>
</organism>
<dbReference type="PANTHER" id="PTHR38166">
    <property type="entry name" value="C2H2-TYPE DOMAIN-CONTAINING PROTEIN-RELATED"/>
    <property type="match status" value="1"/>
</dbReference>